<protein>
    <submittedName>
        <fullName evidence="2">Uncharacterized protein</fullName>
    </submittedName>
</protein>
<accession>A0A7M1RYL3</accession>
<proteinExistence type="predicted"/>
<dbReference type="KEGG" id="vg:65129127"/>
<organism evidence="2 3">
    <name type="scientific">uncultured phage cr3_1</name>
    <dbReference type="NCBI Taxonomy" id="2772065"/>
    <lineage>
        <taxon>Viruses</taxon>
        <taxon>Duplodnaviria</taxon>
        <taxon>Heunggongvirae</taxon>
        <taxon>Uroviricota</taxon>
        <taxon>Caudoviricetes</taxon>
        <taxon>Crassvirales</taxon>
        <taxon>Intestiviridae</taxon>
        <taxon>Crudevirinae</taxon>
        <taxon>Diorhovirus</taxon>
        <taxon>Diorhovirus intestinalis</taxon>
    </lineage>
</organism>
<evidence type="ECO:0000313" key="2">
    <source>
        <dbReference type="EMBL" id="QOR58649.1"/>
    </source>
</evidence>
<sequence length="395" mass="45189">MENNKGTGGAETGFGFVKKPSTETPNNGSRPVEETPSEEKEVGAGKKQPKVTVQQEIDKKNDEPYVERKSITIALVKNYSFYRRANDKVMTKRRDFIGSSVSSSRVLSSNKEEVEAYFPRLVGLSPNNDNFMNRVKQYLNNIQVAVDELGKTFDCSFHYNHYSDYLAIKKKEEKIESNYKLANKSNNKDLRAALKEKLTLLNELETSKHKLGYPLNLEDYILYRHCLLYNDIAKDTALINSDASIRFYFKDNNKEAELQKKLRTEINNAKANYVQIVGDPDMFDAVYIQYCVINGRPIVSSMLEDRITKETQLDRFSIEDPIKFNHICRDNDIKLKALIETLIARGEFIRAQHNQNILTPEGDFIGANMKEAVAWFKDSANSAMVAGYKNKLKLI</sequence>
<dbReference type="GeneID" id="65129127"/>
<dbReference type="Proteomes" id="UP000594037">
    <property type="component" value="Segment"/>
</dbReference>
<dbReference type="EMBL" id="MT774381">
    <property type="protein sequence ID" value="QOR58649.1"/>
    <property type="molecule type" value="Genomic_DNA"/>
</dbReference>
<feature type="compositionally biased region" description="Gly residues" evidence="1">
    <location>
        <begin position="1"/>
        <end position="12"/>
    </location>
</feature>
<evidence type="ECO:0000313" key="3">
    <source>
        <dbReference type="Proteomes" id="UP000594037"/>
    </source>
</evidence>
<reference evidence="2 3" key="1">
    <citation type="submission" date="2020-07" db="EMBL/GenBank/DDBJ databases">
        <title>Taxonomic proposal: Crassvirales, a new order of highly abundant and diverse bacterial viruses.</title>
        <authorList>
            <person name="Shkoporov A.N."/>
            <person name="Stockdale S.R."/>
            <person name="Guerin E."/>
            <person name="Ross R.P."/>
            <person name="Hill C."/>
        </authorList>
    </citation>
    <scope>NUCLEOTIDE SEQUENCE [LARGE SCALE GENOMIC DNA]</scope>
</reference>
<feature type="compositionally biased region" description="Basic and acidic residues" evidence="1">
    <location>
        <begin position="31"/>
        <end position="44"/>
    </location>
</feature>
<feature type="region of interest" description="Disordered" evidence="1">
    <location>
        <begin position="1"/>
        <end position="56"/>
    </location>
</feature>
<dbReference type="RefSeq" id="YP_010110807.1">
    <property type="nucleotide sequence ID" value="NC_055874.1"/>
</dbReference>
<evidence type="ECO:0000256" key="1">
    <source>
        <dbReference type="SAM" id="MobiDB-lite"/>
    </source>
</evidence>
<name>A0A7M1RYL3_9CAUD</name>
<keyword evidence="3" id="KW-1185">Reference proteome</keyword>